<protein>
    <submittedName>
        <fullName evidence="5">CycA</fullName>
    </submittedName>
</protein>
<dbReference type="PANTHER" id="PTHR46796:SF13">
    <property type="entry name" value="HTH-TYPE TRANSCRIPTIONAL ACTIVATOR RHAS"/>
    <property type="match status" value="1"/>
</dbReference>
<dbReference type="InterPro" id="IPR018060">
    <property type="entry name" value="HTH_AraC"/>
</dbReference>
<dbReference type="Gene3D" id="1.10.10.60">
    <property type="entry name" value="Homeodomain-like"/>
    <property type="match status" value="2"/>
</dbReference>
<dbReference type="Pfam" id="PF12833">
    <property type="entry name" value="HTH_18"/>
    <property type="match status" value="1"/>
</dbReference>
<accession>A0A0S2RRD1</accession>
<dbReference type="SUPFAM" id="SSF46689">
    <property type="entry name" value="Homeodomain-like"/>
    <property type="match status" value="2"/>
</dbReference>
<evidence type="ECO:0000256" key="1">
    <source>
        <dbReference type="ARBA" id="ARBA00023015"/>
    </source>
</evidence>
<dbReference type="Pfam" id="PF12852">
    <property type="entry name" value="Cupin_6"/>
    <property type="match status" value="1"/>
</dbReference>
<dbReference type="InterPro" id="IPR032783">
    <property type="entry name" value="AraC_lig"/>
</dbReference>
<sequence>MDTLAKLLDGVRARGAVFTRTVMTPQWSLRFASGAHLTLVAALNGRVWITPADGEPMELGSGDIAVLRGPAPYTVAEDPASPPGRVITSADYCARTARAVVVGEPAPDPRTCGVDEPGSALLISGAYEDRTGISDRLLDALPDVLVVPEADSDRTLLALIAAEVRHDKAGQQAVLDRLLDLMLVSTLRAWFDRPKNHAPVWYRPTDDSVVASALRLMHDDPAHPWTVATLAAKVGASRSGLARSFARHVGEPPMTYLATWRVALAADLLRDTDDTVSSIAHKVGYSNTFALSVAFKRCRGITPTQHRAAVLHSRGLSA</sequence>
<dbReference type="PROSITE" id="PS01124">
    <property type="entry name" value="HTH_ARAC_FAMILY_2"/>
    <property type="match status" value="1"/>
</dbReference>
<keyword evidence="1" id="KW-0805">Transcription regulation</keyword>
<dbReference type="SMART" id="SM00342">
    <property type="entry name" value="HTH_ARAC"/>
    <property type="match status" value="1"/>
</dbReference>
<dbReference type="InterPro" id="IPR050204">
    <property type="entry name" value="AraC_XylS_family_regulators"/>
</dbReference>
<reference evidence="5" key="1">
    <citation type="journal article" date="2015" name="Org. Lett.">
        <title>Identification of the Polyketide Biosynthetic Machinery for the Indolizidine Alkaloid Cyclizidine.</title>
        <authorList>
            <person name="Huang W."/>
            <person name="Kim S.J."/>
            <person name="Liu J."/>
            <person name="Zhang W."/>
        </authorList>
    </citation>
    <scope>NUCLEOTIDE SEQUENCE</scope>
    <source>
        <strain evidence="5">NCIB 11649</strain>
    </source>
</reference>
<evidence type="ECO:0000256" key="3">
    <source>
        <dbReference type="ARBA" id="ARBA00023163"/>
    </source>
</evidence>
<name>A0A0S2RRD1_9ACTN</name>
<dbReference type="GO" id="GO:0043565">
    <property type="term" value="F:sequence-specific DNA binding"/>
    <property type="evidence" value="ECO:0007669"/>
    <property type="project" value="InterPro"/>
</dbReference>
<evidence type="ECO:0000256" key="2">
    <source>
        <dbReference type="ARBA" id="ARBA00023125"/>
    </source>
</evidence>
<feature type="domain" description="HTH araC/xylS-type" evidence="4">
    <location>
        <begin position="211"/>
        <end position="309"/>
    </location>
</feature>
<dbReference type="AlphaFoldDB" id="A0A0S2RRD1"/>
<evidence type="ECO:0000259" key="4">
    <source>
        <dbReference type="PROSITE" id="PS01124"/>
    </source>
</evidence>
<evidence type="ECO:0000313" key="5">
    <source>
        <dbReference type="EMBL" id="ALP32041.1"/>
    </source>
</evidence>
<dbReference type="PROSITE" id="PS00041">
    <property type="entry name" value="HTH_ARAC_FAMILY_1"/>
    <property type="match status" value="1"/>
</dbReference>
<dbReference type="GO" id="GO:0003700">
    <property type="term" value="F:DNA-binding transcription factor activity"/>
    <property type="evidence" value="ECO:0007669"/>
    <property type="project" value="InterPro"/>
</dbReference>
<organism evidence="5">
    <name type="scientific">Streptomyces sp. NCIB 11649</name>
    <dbReference type="NCBI Taxonomy" id="1756463"/>
    <lineage>
        <taxon>Bacteria</taxon>
        <taxon>Bacillati</taxon>
        <taxon>Actinomycetota</taxon>
        <taxon>Actinomycetes</taxon>
        <taxon>Kitasatosporales</taxon>
        <taxon>Streptomycetaceae</taxon>
        <taxon>Streptomyces</taxon>
    </lineage>
</organism>
<dbReference type="InterPro" id="IPR018062">
    <property type="entry name" value="HTH_AraC-typ_CS"/>
</dbReference>
<keyword evidence="3" id="KW-0804">Transcription</keyword>
<dbReference type="PANTHER" id="PTHR46796">
    <property type="entry name" value="HTH-TYPE TRANSCRIPTIONAL ACTIVATOR RHAS-RELATED"/>
    <property type="match status" value="1"/>
</dbReference>
<gene>
    <name evidence="5" type="primary">cycA</name>
</gene>
<proteinExistence type="predicted"/>
<dbReference type="InterPro" id="IPR009057">
    <property type="entry name" value="Homeodomain-like_sf"/>
</dbReference>
<keyword evidence="2" id="KW-0238">DNA-binding</keyword>
<dbReference type="EMBL" id="KT327068">
    <property type="protein sequence ID" value="ALP32041.1"/>
    <property type="molecule type" value="Genomic_DNA"/>
</dbReference>